<name>A0A1E4R0K5_9BACI</name>
<dbReference type="Proteomes" id="UP000094784">
    <property type="component" value="Unassembled WGS sequence"/>
</dbReference>
<comment type="caution">
    <text evidence="5">The sequence shown here is derived from an EMBL/GenBank/DDBJ whole genome shotgun (WGS) entry which is preliminary data.</text>
</comment>
<dbReference type="RefSeq" id="WP_069482977.1">
    <property type="nucleotide sequence ID" value="NZ_KV766182.1"/>
</dbReference>
<evidence type="ECO:0000256" key="4">
    <source>
        <dbReference type="SAM" id="Phobius"/>
    </source>
</evidence>
<feature type="transmembrane region" description="Helical" evidence="4">
    <location>
        <begin position="54"/>
        <end position="70"/>
    </location>
</feature>
<dbReference type="EMBL" id="MECQ01000002">
    <property type="protein sequence ID" value="ODV53967.1"/>
    <property type="molecule type" value="Genomic_DNA"/>
</dbReference>
<protein>
    <submittedName>
        <fullName evidence="5">Carboxylic ester hydrolase</fullName>
    </submittedName>
</protein>
<keyword evidence="2" id="KW-0442">Lipid degradation</keyword>
<evidence type="ECO:0000313" key="5">
    <source>
        <dbReference type="EMBL" id="ODV53967.1"/>
    </source>
</evidence>
<keyword evidence="4" id="KW-0472">Membrane</keyword>
<dbReference type="Pfam" id="PF03403">
    <property type="entry name" value="PAF-AH_p_II"/>
    <property type="match status" value="1"/>
</dbReference>
<evidence type="ECO:0000256" key="2">
    <source>
        <dbReference type="ARBA" id="ARBA00022963"/>
    </source>
</evidence>
<evidence type="ECO:0000256" key="3">
    <source>
        <dbReference type="ARBA" id="ARBA00023098"/>
    </source>
</evidence>
<keyword evidence="4" id="KW-0812">Transmembrane</keyword>
<dbReference type="SUPFAM" id="SSF53474">
    <property type="entry name" value="alpha/beta-Hydrolases"/>
    <property type="match status" value="1"/>
</dbReference>
<feature type="transmembrane region" description="Helical" evidence="4">
    <location>
        <begin position="91"/>
        <end position="110"/>
    </location>
</feature>
<dbReference type="PANTHER" id="PTHR10272">
    <property type="entry name" value="PLATELET-ACTIVATING FACTOR ACETYLHYDROLASE"/>
    <property type="match status" value="1"/>
</dbReference>
<dbReference type="PANTHER" id="PTHR10272:SF0">
    <property type="entry name" value="PLATELET-ACTIVATING FACTOR ACETYLHYDROLASE"/>
    <property type="match status" value="1"/>
</dbReference>
<keyword evidence="1 5" id="KW-0378">Hydrolase</keyword>
<sequence length="469" mass="52479">MKTLEVLFTLILILSSILLTFRQRGVTTINLIMIAINYVLLIGTIMTIGANWRMIPAYFVLMLLTLQVFVKPKSTIVSKKLRMKIIKTSGIVVATITMFTLPTLFPIMSFPEPTGKYTVGTQTFHLTDKNRKEFVVPNHQVNRELMIQVYYPAEKETGKPSPYFKDIDALTQQLAATQGFPNIATTHLGLTKTHSYQDATAIKSKEKFPLLLFAHGMSLYSRQNTFQLEELVSHGYIVVALNFTGDAATTIFPDGDRVDFTPIENTITFLNNRIHLWEQDASFVLDEVIKGDFDKNFRAIASLIDYDSIGMLGHSFGGATSAQMLVKDNRIKAAIDMDGGVYGDSMPKNGPEKPFMLMNAEASINFMKEAYNQQPGNRDELFAEAYLRNKTIEKPGVYTAIIPKTNHGSFTDLAAVSPIINESGADVNAIYKLINELSLGFFDKNLKGIQDNKLNKIQKAHPEINLTLH</sequence>
<gene>
    <name evidence="5" type="ORF">BG258_17975</name>
</gene>
<dbReference type="GO" id="GO:0003847">
    <property type="term" value="F:1-alkyl-2-acetylglycerophosphocholine esterase activity"/>
    <property type="evidence" value="ECO:0007669"/>
    <property type="project" value="TreeGrafter"/>
</dbReference>
<dbReference type="GO" id="GO:0016042">
    <property type="term" value="P:lipid catabolic process"/>
    <property type="evidence" value="ECO:0007669"/>
    <property type="project" value="UniProtKB-KW"/>
</dbReference>
<accession>A0A1E4R0K5</accession>
<reference evidence="5 6" key="1">
    <citation type="submission" date="2016-09" db="EMBL/GenBank/DDBJ databases">
        <title>Draft genome sequence of the soil isolate, Lysinibacillus fusiformis M5, a potential hypoxanthine producer.</title>
        <authorList>
            <person name="Gallegos-Monterrosa R."/>
            <person name="Maroti G."/>
            <person name="Balint B."/>
            <person name="Kovacs A.T."/>
        </authorList>
    </citation>
    <scope>NUCLEOTIDE SEQUENCE [LARGE SCALE GENOMIC DNA]</scope>
    <source>
        <strain evidence="5 6">M5</strain>
    </source>
</reference>
<dbReference type="Gene3D" id="3.40.50.1820">
    <property type="entry name" value="alpha/beta hydrolase"/>
    <property type="match status" value="1"/>
</dbReference>
<organism evidence="5 6">
    <name type="scientific">Lysinibacillus fusiformis</name>
    <dbReference type="NCBI Taxonomy" id="28031"/>
    <lineage>
        <taxon>Bacteria</taxon>
        <taxon>Bacillati</taxon>
        <taxon>Bacillota</taxon>
        <taxon>Bacilli</taxon>
        <taxon>Bacillales</taxon>
        <taxon>Bacillaceae</taxon>
        <taxon>Lysinibacillus</taxon>
    </lineage>
</organism>
<evidence type="ECO:0000256" key="1">
    <source>
        <dbReference type="ARBA" id="ARBA00022801"/>
    </source>
</evidence>
<dbReference type="OrthoDB" id="9814760at2"/>
<keyword evidence="3" id="KW-0443">Lipid metabolism</keyword>
<dbReference type="AlphaFoldDB" id="A0A1E4R0K5"/>
<dbReference type="InterPro" id="IPR029058">
    <property type="entry name" value="AB_hydrolase_fold"/>
</dbReference>
<keyword evidence="4" id="KW-1133">Transmembrane helix</keyword>
<evidence type="ECO:0000313" key="6">
    <source>
        <dbReference type="Proteomes" id="UP000094784"/>
    </source>
</evidence>
<feature type="transmembrane region" description="Helical" evidence="4">
    <location>
        <begin position="6"/>
        <end position="22"/>
    </location>
</feature>
<proteinExistence type="predicted"/>
<feature type="transmembrane region" description="Helical" evidence="4">
    <location>
        <begin position="29"/>
        <end position="48"/>
    </location>
</feature>